<evidence type="ECO:0000256" key="6">
    <source>
        <dbReference type="ARBA" id="ARBA00022777"/>
    </source>
</evidence>
<accession>A0A3S2V7L8</accession>
<dbReference type="InterPro" id="IPR003660">
    <property type="entry name" value="HAMP_dom"/>
</dbReference>
<protein>
    <recommendedName>
        <fullName evidence="3">histidine kinase</fullName>
        <ecNumber evidence="3">2.7.13.3</ecNumber>
    </recommendedName>
</protein>
<dbReference type="SMART" id="SM00388">
    <property type="entry name" value="HisKA"/>
    <property type="match status" value="1"/>
</dbReference>
<evidence type="ECO:0000259" key="9">
    <source>
        <dbReference type="PROSITE" id="PS50109"/>
    </source>
</evidence>
<keyword evidence="8" id="KW-1133">Transmembrane helix</keyword>
<feature type="domain" description="HAMP" evidence="10">
    <location>
        <begin position="211"/>
        <end position="264"/>
    </location>
</feature>
<evidence type="ECO:0000256" key="5">
    <source>
        <dbReference type="ARBA" id="ARBA00022679"/>
    </source>
</evidence>
<dbReference type="InterPro" id="IPR003594">
    <property type="entry name" value="HATPase_dom"/>
</dbReference>
<keyword evidence="6" id="KW-0418">Kinase</keyword>
<dbReference type="RefSeq" id="WP_127731109.1">
    <property type="nucleotide sequence ID" value="NZ_SACP01000016.1"/>
</dbReference>
<comment type="catalytic activity">
    <reaction evidence="1">
        <text>ATP + protein L-histidine = ADP + protein N-phospho-L-histidine.</text>
        <dbReference type="EC" id="2.7.13.3"/>
    </reaction>
</comment>
<dbReference type="PANTHER" id="PTHR43711">
    <property type="entry name" value="TWO-COMPONENT HISTIDINE KINASE"/>
    <property type="match status" value="1"/>
</dbReference>
<keyword evidence="8" id="KW-0472">Membrane</keyword>
<dbReference type="CDD" id="cd16922">
    <property type="entry name" value="HATPase_EvgS-ArcB-TorS-like"/>
    <property type="match status" value="1"/>
</dbReference>
<reference evidence="11 12" key="1">
    <citation type="submission" date="2019-01" db="EMBL/GenBank/DDBJ databases">
        <authorList>
            <person name="Chen W.-M."/>
        </authorList>
    </citation>
    <scope>NUCLEOTIDE SEQUENCE [LARGE SCALE GENOMIC DNA]</scope>
    <source>
        <strain evidence="11 12">TER-1</strain>
    </source>
</reference>
<evidence type="ECO:0000256" key="4">
    <source>
        <dbReference type="ARBA" id="ARBA00022553"/>
    </source>
</evidence>
<dbReference type="InterPro" id="IPR003661">
    <property type="entry name" value="HisK_dim/P_dom"/>
</dbReference>
<gene>
    <name evidence="11" type="ORF">EOE48_16590</name>
</gene>
<dbReference type="EMBL" id="SACP01000016">
    <property type="protein sequence ID" value="RVU16310.1"/>
    <property type="molecule type" value="Genomic_DNA"/>
</dbReference>
<dbReference type="SMART" id="SM00304">
    <property type="entry name" value="HAMP"/>
    <property type="match status" value="1"/>
</dbReference>
<dbReference type="CDD" id="cd00082">
    <property type="entry name" value="HisKA"/>
    <property type="match status" value="1"/>
</dbReference>
<dbReference type="EC" id="2.7.13.3" evidence="3"/>
<dbReference type="InterPro" id="IPR050736">
    <property type="entry name" value="Sensor_HK_Regulatory"/>
</dbReference>
<dbReference type="Gene3D" id="1.10.287.130">
    <property type="match status" value="1"/>
</dbReference>
<sequence>MRIRNKVLLTMSVPVGLLIVQVMTVNHFVRELQAAVSFIGSAHAVIEADFVAEEMVARLRAQARQLPSRAVAAAPASAEERAAQRETWDRLDASVALITASGATKAAVPQAMAGLTEALAGARARYAEAERLAVDGAADLTTLIGPAIAAERALGDLGTALTRTTVELRRELRNAVERERAIHDRPVIAGVAIGGAAVLLLLAFTWFFVDRYLVRRLMALSGSMKAIAGGNLRVPLPPAAGADEVADMARALTVFRDTAVEVADQNLRERQVVLDTIDYGVLILDAGLGVVMHNRAFRDLWMVPEAMVRPGLAMADLLEILRRRGVYNVRDGEWRSYVDARIAAIRAGSGPPAEWRWPDGRVLQYEIVALPDGGRMLTYFDLTELKRVEAELRLAKEQAELASRAKSDFLASMSHELRTPLNAIIGITEMLVEDAESDGDTHLEEPLGRVLKAGKLLLQLINEVLDLAKIEAGKLELQPEEFDLRALVDEVVETAEPLADRRRNRIRLDADPGLGQAQTDPMRLRQILLNLLSNACKFTENGEVTVTARRHGDRLVLAVADTGIGIEPDQLPQLFQEFHQAGAAKHRKYGGTGLGLAISRRLVGLMGGDITAASEIGKGSVFTVTLPDRAPVTAAAA</sequence>
<dbReference type="GO" id="GO:0000155">
    <property type="term" value="F:phosphorelay sensor kinase activity"/>
    <property type="evidence" value="ECO:0007669"/>
    <property type="project" value="InterPro"/>
</dbReference>
<dbReference type="OrthoDB" id="9810730at2"/>
<dbReference type="Gene3D" id="6.10.340.10">
    <property type="match status" value="1"/>
</dbReference>
<evidence type="ECO:0000256" key="8">
    <source>
        <dbReference type="SAM" id="Phobius"/>
    </source>
</evidence>
<keyword evidence="8" id="KW-0812">Transmembrane</keyword>
<dbReference type="InterPro" id="IPR036890">
    <property type="entry name" value="HATPase_C_sf"/>
</dbReference>
<proteinExistence type="predicted"/>
<dbReference type="SUPFAM" id="SSF55874">
    <property type="entry name" value="ATPase domain of HSP90 chaperone/DNA topoisomerase II/histidine kinase"/>
    <property type="match status" value="1"/>
</dbReference>
<dbReference type="InterPro" id="IPR005467">
    <property type="entry name" value="His_kinase_dom"/>
</dbReference>
<keyword evidence="4" id="KW-0597">Phosphoprotein</keyword>
<dbReference type="CDD" id="cd06225">
    <property type="entry name" value="HAMP"/>
    <property type="match status" value="1"/>
</dbReference>
<evidence type="ECO:0000259" key="10">
    <source>
        <dbReference type="PROSITE" id="PS50885"/>
    </source>
</evidence>
<evidence type="ECO:0000256" key="3">
    <source>
        <dbReference type="ARBA" id="ARBA00012438"/>
    </source>
</evidence>
<dbReference type="AlphaFoldDB" id="A0A3S2V7L8"/>
<feature type="domain" description="Histidine kinase" evidence="9">
    <location>
        <begin position="412"/>
        <end position="630"/>
    </location>
</feature>
<dbReference type="PROSITE" id="PS50109">
    <property type="entry name" value="HIS_KIN"/>
    <property type="match status" value="1"/>
</dbReference>
<dbReference type="InterPro" id="IPR004358">
    <property type="entry name" value="Sig_transdc_His_kin-like_C"/>
</dbReference>
<evidence type="ECO:0000256" key="2">
    <source>
        <dbReference type="ARBA" id="ARBA00004370"/>
    </source>
</evidence>
<evidence type="ECO:0000313" key="11">
    <source>
        <dbReference type="EMBL" id="RVU16310.1"/>
    </source>
</evidence>
<dbReference type="Gene3D" id="3.30.565.10">
    <property type="entry name" value="Histidine kinase-like ATPase, C-terminal domain"/>
    <property type="match status" value="1"/>
</dbReference>
<dbReference type="Pfam" id="PF02518">
    <property type="entry name" value="HATPase_c"/>
    <property type="match status" value="1"/>
</dbReference>
<dbReference type="SUPFAM" id="SSF47384">
    <property type="entry name" value="Homodimeric domain of signal transducing histidine kinase"/>
    <property type="match status" value="1"/>
</dbReference>
<keyword evidence="12" id="KW-1185">Reference proteome</keyword>
<evidence type="ECO:0000256" key="1">
    <source>
        <dbReference type="ARBA" id="ARBA00000085"/>
    </source>
</evidence>
<dbReference type="Pfam" id="PF00512">
    <property type="entry name" value="HisKA"/>
    <property type="match status" value="1"/>
</dbReference>
<dbReference type="Pfam" id="PF12860">
    <property type="entry name" value="PAS_7"/>
    <property type="match status" value="1"/>
</dbReference>
<dbReference type="Proteomes" id="UP000286997">
    <property type="component" value="Unassembled WGS sequence"/>
</dbReference>
<dbReference type="FunFam" id="3.30.565.10:FF:000010">
    <property type="entry name" value="Sensor histidine kinase RcsC"/>
    <property type="match status" value="1"/>
</dbReference>
<comment type="subcellular location">
    <subcellularLocation>
        <location evidence="2">Membrane</location>
    </subcellularLocation>
</comment>
<dbReference type="PROSITE" id="PS50885">
    <property type="entry name" value="HAMP"/>
    <property type="match status" value="1"/>
</dbReference>
<feature type="transmembrane region" description="Helical" evidence="8">
    <location>
        <begin position="187"/>
        <end position="209"/>
    </location>
</feature>
<dbReference type="PANTHER" id="PTHR43711:SF26">
    <property type="entry name" value="SENSOR HISTIDINE KINASE RCSC"/>
    <property type="match status" value="1"/>
</dbReference>
<dbReference type="PRINTS" id="PR00344">
    <property type="entry name" value="BCTRLSENSOR"/>
</dbReference>
<keyword evidence="5" id="KW-0808">Transferase</keyword>
<evidence type="ECO:0000256" key="7">
    <source>
        <dbReference type="ARBA" id="ARBA00023012"/>
    </source>
</evidence>
<keyword evidence="7" id="KW-0902">Two-component regulatory system</keyword>
<name>A0A3S2V7L8_9HYPH</name>
<dbReference type="Pfam" id="PF00672">
    <property type="entry name" value="HAMP"/>
    <property type="match status" value="1"/>
</dbReference>
<dbReference type="InterPro" id="IPR036097">
    <property type="entry name" value="HisK_dim/P_sf"/>
</dbReference>
<comment type="caution">
    <text evidence="11">The sequence shown here is derived from an EMBL/GenBank/DDBJ whole genome shotgun (WGS) entry which is preliminary data.</text>
</comment>
<organism evidence="11 12">
    <name type="scientific">Methylobacterium oryzihabitans</name>
    <dbReference type="NCBI Taxonomy" id="2499852"/>
    <lineage>
        <taxon>Bacteria</taxon>
        <taxon>Pseudomonadati</taxon>
        <taxon>Pseudomonadota</taxon>
        <taxon>Alphaproteobacteria</taxon>
        <taxon>Hyphomicrobiales</taxon>
        <taxon>Methylobacteriaceae</taxon>
        <taxon>Methylobacterium</taxon>
    </lineage>
</organism>
<dbReference type="GO" id="GO:0016020">
    <property type="term" value="C:membrane"/>
    <property type="evidence" value="ECO:0007669"/>
    <property type="project" value="UniProtKB-SubCell"/>
</dbReference>
<evidence type="ECO:0000313" key="12">
    <source>
        <dbReference type="Proteomes" id="UP000286997"/>
    </source>
</evidence>
<dbReference type="SMART" id="SM00387">
    <property type="entry name" value="HATPase_c"/>
    <property type="match status" value="1"/>
</dbReference>
<dbReference type="SUPFAM" id="SSF158472">
    <property type="entry name" value="HAMP domain-like"/>
    <property type="match status" value="1"/>
</dbReference>